<evidence type="ECO:0000313" key="2">
    <source>
        <dbReference type="EMBL" id="TXG66142.1"/>
    </source>
</evidence>
<dbReference type="AlphaFoldDB" id="A0A5C7IBQ3"/>
<comment type="caution">
    <text evidence="2">The sequence shown here is derived from an EMBL/GenBank/DDBJ whole genome shotgun (WGS) entry which is preliminary data.</text>
</comment>
<dbReference type="PANTHER" id="PTHR35481">
    <property type="entry name" value="DNA-DIRECTED RNA POLYMERASE SUBUNIT ALPHA"/>
    <property type="match status" value="1"/>
</dbReference>
<organism evidence="2 3">
    <name type="scientific">Acer yangbiense</name>
    <dbReference type="NCBI Taxonomy" id="1000413"/>
    <lineage>
        <taxon>Eukaryota</taxon>
        <taxon>Viridiplantae</taxon>
        <taxon>Streptophyta</taxon>
        <taxon>Embryophyta</taxon>
        <taxon>Tracheophyta</taxon>
        <taxon>Spermatophyta</taxon>
        <taxon>Magnoliopsida</taxon>
        <taxon>eudicotyledons</taxon>
        <taxon>Gunneridae</taxon>
        <taxon>Pentapetalae</taxon>
        <taxon>rosids</taxon>
        <taxon>malvids</taxon>
        <taxon>Sapindales</taxon>
        <taxon>Sapindaceae</taxon>
        <taxon>Hippocastanoideae</taxon>
        <taxon>Acereae</taxon>
        <taxon>Acer</taxon>
    </lineage>
</organism>
<gene>
    <name evidence="2" type="ORF">EZV62_007417</name>
</gene>
<dbReference type="InterPro" id="IPR057225">
    <property type="entry name" value="DUF7903"/>
</dbReference>
<name>A0A5C7IBQ3_9ROSI</name>
<evidence type="ECO:0000259" key="1">
    <source>
        <dbReference type="Pfam" id="PF25475"/>
    </source>
</evidence>
<dbReference type="PANTHER" id="PTHR35481:SF1">
    <property type="entry name" value="DNA-DIRECTED RNA POLYMERASE SUBUNIT ALPHA"/>
    <property type="match status" value="1"/>
</dbReference>
<reference evidence="3" key="1">
    <citation type="journal article" date="2019" name="Gigascience">
        <title>De novo genome assembly of the endangered Acer yangbiense, a plant species with extremely small populations endemic to Yunnan Province, China.</title>
        <authorList>
            <person name="Yang J."/>
            <person name="Wariss H.M."/>
            <person name="Tao L."/>
            <person name="Zhang R."/>
            <person name="Yun Q."/>
            <person name="Hollingsworth P."/>
            <person name="Dao Z."/>
            <person name="Luo G."/>
            <person name="Guo H."/>
            <person name="Ma Y."/>
            <person name="Sun W."/>
        </authorList>
    </citation>
    <scope>NUCLEOTIDE SEQUENCE [LARGE SCALE GENOMIC DNA]</scope>
    <source>
        <strain evidence="3">cv. Malutang</strain>
    </source>
</reference>
<accession>A0A5C7IBQ3</accession>
<dbReference type="Proteomes" id="UP000323000">
    <property type="component" value="Chromosome 3"/>
</dbReference>
<keyword evidence="3" id="KW-1185">Reference proteome</keyword>
<dbReference type="OrthoDB" id="1700930at2759"/>
<evidence type="ECO:0000313" key="3">
    <source>
        <dbReference type="Proteomes" id="UP000323000"/>
    </source>
</evidence>
<sequence length="128" mass="14792">MEKNPIHRWFTVGLDVDNQFPSSVRLEPTSVESFEQRMLEKPLVLVNSHPATKGYSPETISSTPWESVAIDVWPNLLSSFEIVRKNLEYFNELNEEKPALVARFGKILFQGYVCDLFGCLECYILDKY</sequence>
<feature type="domain" description="DUF7903" evidence="1">
    <location>
        <begin position="3"/>
        <end position="111"/>
    </location>
</feature>
<proteinExistence type="predicted"/>
<dbReference type="EMBL" id="VAHF01000003">
    <property type="protein sequence ID" value="TXG66142.1"/>
    <property type="molecule type" value="Genomic_DNA"/>
</dbReference>
<dbReference type="Pfam" id="PF25475">
    <property type="entry name" value="DUF7903"/>
    <property type="match status" value="1"/>
</dbReference>
<protein>
    <recommendedName>
        <fullName evidence="1">DUF7903 domain-containing protein</fullName>
    </recommendedName>
</protein>